<dbReference type="FunFam" id="2.60.40.150:FF:000042">
    <property type="entry name" value="Copine 3"/>
    <property type="match status" value="1"/>
</dbReference>
<dbReference type="InterPro" id="IPR000008">
    <property type="entry name" value="C2_dom"/>
</dbReference>
<evidence type="ECO:0000256" key="7">
    <source>
        <dbReference type="ARBA" id="ARBA00022723"/>
    </source>
</evidence>
<dbReference type="Gene3D" id="2.70.50.50">
    <property type="entry name" value="chitin-binding protein cbp21"/>
    <property type="match status" value="1"/>
</dbReference>
<evidence type="ECO:0000256" key="4">
    <source>
        <dbReference type="ARBA" id="ARBA00009048"/>
    </source>
</evidence>
<evidence type="ECO:0000313" key="16">
    <source>
        <dbReference type="Proteomes" id="UP000001396"/>
    </source>
</evidence>
<sequence>MKFLLSVILFLAIAASVNGHGYTVYPPARQQICVSNNQNSIWWPSDGSGIVDSWCRNAWNAVYNKYNQNPSAAQTQFVQINEYAVLIPNYAQGLPALKAAVPSNICGAGASNANAQFGDKSGFSIVNNWPSTKINAPVGANSVNITFTWCATAVHNPNSVAGQYPGCSGSALFKTALTLPARYSQATIVARYQRIDPAGECFINCSDYYSSSCNIMNNPTSKVELRFQCTGLTNKDTFSKSDPQVFVFSQIGDLPPVRVGNTEKINNNLNPQFKTPVYIDYFFEISQKLTLSVYDIDSGTFDKDNDFIGTANVGLASIISSPGSTFKSPLKSKHGHHAGYIIVSAEIIRTSKQRLSFQMSGDHFDKKDLFGKSDPYYTISKNSANGFVQAFKSEVHMNTLNPVFKSVDLSLDDLTGGDMKRELLFSFYDYDSIGKHDFIGSFCTNAEALVSTPNKFALINQKKKEKKSSYSNSGTVDITRALITREPSFVDYLVGGCEISLVVGIDCTASNLTPTDKNSLHYHHPTIPNAYANAIVSIGNVLTPYDYDGMVPVYGFGATIPPNDYKTDDCFAMSLDPNNVYVRGVEGILDVYYRNITKVDFSGPTCFAPIINNTARMASESNQYNQKYTILLMITDGEIMDMEATVQAIINASSKALSIVIVGVGNANFDSMVQLDGDDGLLSNSTSRASRDIVQFVAHRDFKNKPFHMLAEETLKEIPRQFMDYMLGHGIKPNPPRQYVPQQMPVVVPEVVAVVQPVPVVTPVVANESAITSLPPPPPPTDLVQAVSTLEIDEQPQPAETDDNVQQQQINPSDNSNNNNNNNPIVSLEKAGIVTSIDNPVVSLDKPGIVTTPENPVISLDKDGVVAVEIPPPSDCVEQDNSTTTTTVSVSVSSSS</sequence>
<dbReference type="SUPFAM" id="SSF49562">
    <property type="entry name" value="C2 domain (Calcium/lipid-binding domain, CaLB)"/>
    <property type="match status" value="2"/>
</dbReference>
<dbReference type="InterPro" id="IPR036465">
    <property type="entry name" value="vWFA_dom_sf"/>
</dbReference>
<dbReference type="Gene3D" id="2.60.40.150">
    <property type="entry name" value="C2 domain"/>
    <property type="match status" value="2"/>
</dbReference>
<keyword evidence="8" id="KW-0677">Repeat</keyword>
<dbReference type="PANTHER" id="PTHR10857">
    <property type="entry name" value="COPINE"/>
    <property type="match status" value="1"/>
</dbReference>
<evidence type="ECO:0000256" key="12">
    <source>
        <dbReference type="SAM" id="MobiDB-lite"/>
    </source>
</evidence>
<evidence type="ECO:0000256" key="6">
    <source>
        <dbReference type="ARBA" id="ARBA00022490"/>
    </source>
</evidence>
<feature type="compositionally biased region" description="Low complexity" evidence="12">
    <location>
        <begin position="806"/>
        <end position="825"/>
    </location>
</feature>
<comment type="similarity">
    <text evidence="4">Belongs to the copine family.</text>
</comment>
<dbReference type="InterPro" id="IPR045052">
    <property type="entry name" value="Copine"/>
</dbReference>
<dbReference type="GO" id="GO:0071277">
    <property type="term" value="P:cellular response to calcium ion"/>
    <property type="evidence" value="ECO:0007669"/>
    <property type="project" value="TreeGrafter"/>
</dbReference>
<organism evidence="15 16">
    <name type="scientific">Heterostelium pallidum (strain ATCC 26659 / Pp 5 / PN500)</name>
    <name type="common">Cellular slime mold</name>
    <name type="synonym">Polysphondylium pallidum</name>
    <dbReference type="NCBI Taxonomy" id="670386"/>
    <lineage>
        <taxon>Eukaryota</taxon>
        <taxon>Amoebozoa</taxon>
        <taxon>Evosea</taxon>
        <taxon>Eumycetozoa</taxon>
        <taxon>Dictyostelia</taxon>
        <taxon>Acytosteliales</taxon>
        <taxon>Acytosteliaceae</taxon>
        <taxon>Heterostelium</taxon>
    </lineage>
</organism>
<feature type="chain" id="PRO_5003041271" evidence="13">
    <location>
        <begin position="20"/>
        <end position="896"/>
    </location>
</feature>
<evidence type="ECO:0000256" key="13">
    <source>
        <dbReference type="SAM" id="SignalP"/>
    </source>
</evidence>
<proteinExistence type="inferred from homology"/>
<dbReference type="CDD" id="cd04047">
    <property type="entry name" value="C2B_Copine"/>
    <property type="match status" value="1"/>
</dbReference>
<dbReference type="GO" id="GO:0005544">
    <property type="term" value="F:calcium-dependent phospholipid binding"/>
    <property type="evidence" value="ECO:0007669"/>
    <property type="project" value="InterPro"/>
</dbReference>
<dbReference type="InParanoid" id="D3B2C9"/>
<accession>D3B2C9</accession>
<dbReference type="InterPro" id="IPR014756">
    <property type="entry name" value="Ig_E-set"/>
</dbReference>
<dbReference type="GeneID" id="31358064"/>
<keyword evidence="13" id="KW-0732">Signal</keyword>
<comment type="subcellular location">
    <subcellularLocation>
        <location evidence="2">Cell membrane</location>
    </subcellularLocation>
    <subcellularLocation>
        <location evidence="3">Cytoplasm</location>
    </subcellularLocation>
    <subcellularLocation>
        <location evidence="1">Nucleus</location>
    </subcellularLocation>
</comment>
<dbReference type="SUPFAM" id="SSF81296">
    <property type="entry name" value="E set domains"/>
    <property type="match status" value="1"/>
</dbReference>
<dbReference type="InterPro" id="IPR037768">
    <property type="entry name" value="C2B_Copine"/>
</dbReference>
<dbReference type="GO" id="GO:0005886">
    <property type="term" value="C:plasma membrane"/>
    <property type="evidence" value="ECO:0007669"/>
    <property type="project" value="UniProtKB-SubCell"/>
</dbReference>
<keyword evidence="5" id="KW-1003">Cell membrane</keyword>
<keyword evidence="7" id="KW-0479">Metal-binding</keyword>
<evidence type="ECO:0000256" key="10">
    <source>
        <dbReference type="ARBA" id="ARBA00023136"/>
    </source>
</evidence>
<dbReference type="CDD" id="cd04048">
    <property type="entry name" value="C2A_Copine"/>
    <property type="match status" value="1"/>
</dbReference>
<keyword evidence="6" id="KW-0963">Cytoplasm</keyword>
<evidence type="ECO:0000256" key="5">
    <source>
        <dbReference type="ARBA" id="ARBA00022475"/>
    </source>
</evidence>
<dbReference type="InterPro" id="IPR010734">
    <property type="entry name" value="Copine_C"/>
</dbReference>
<dbReference type="RefSeq" id="XP_020436618.1">
    <property type="nucleotide sequence ID" value="XM_020573523.1"/>
</dbReference>
<dbReference type="FunCoup" id="D3B2C9">
    <property type="interactions" value="43"/>
</dbReference>
<evidence type="ECO:0000256" key="1">
    <source>
        <dbReference type="ARBA" id="ARBA00004123"/>
    </source>
</evidence>
<name>D3B2C9_HETP5</name>
<comment type="caution">
    <text evidence="15">The sequence shown here is derived from an EMBL/GenBank/DDBJ whole genome shotgun (WGS) entry which is preliminary data.</text>
</comment>
<evidence type="ECO:0000256" key="9">
    <source>
        <dbReference type="ARBA" id="ARBA00022837"/>
    </source>
</evidence>
<dbReference type="Pfam" id="PF03067">
    <property type="entry name" value="LPMO_10"/>
    <property type="match status" value="1"/>
</dbReference>
<dbReference type="Pfam" id="PF07002">
    <property type="entry name" value="Copine"/>
    <property type="match status" value="1"/>
</dbReference>
<evidence type="ECO:0000313" key="15">
    <source>
        <dbReference type="EMBL" id="EFA84504.1"/>
    </source>
</evidence>
<dbReference type="InterPro" id="IPR004302">
    <property type="entry name" value="Cellulose/chitin-bd_N"/>
</dbReference>
<protein>
    <submittedName>
        <fullName evidence="15">Phospholipid-binding protein</fullName>
    </submittedName>
</protein>
<dbReference type="SMART" id="SM00239">
    <property type="entry name" value="C2"/>
    <property type="match status" value="2"/>
</dbReference>
<feature type="compositionally biased region" description="Low complexity" evidence="12">
    <location>
        <begin position="882"/>
        <end position="896"/>
    </location>
</feature>
<dbReference type="PROSITE" id="PS50004">
    <property type="entry name" value="C2"/>
    <property type="match status" value="2"/>
</dbReference>
<keyword evidence="9" id="KW-0106">Calcium</keyword>
<evidence type="ECO:0000256" key="3">
    <source>
        <dbReference type="ARBA" id="ARBA00004496"/>
    </source>
</evidence>
<dbReference type="Pfam" id="PF00168">
    <property type="entry name" value="C2"/>
    <property type="match status" value="2"/>
</dbReference>
<evidence type="ECO:0000256" key="8">
    <source>
        <dbReference type="ARBA" id="ARBA00022737"/>
    </source>
</evidence>
<dbReference type="GO" id="GO:0005737">
    <property type="term" value="C:cytoplasm"/>
    <property type="evidence" value="ECO:0007669"/>
    <property type="project" value="UniProtKB-SubCell"/>
</dbReference>
<gene>
    <name evidence="15" type="primary">cpnE</name>
    <name evidence="15" type="ORF">PPL_02539</name>
</gene>
<dbReference type="Proteomes" id="UP000001396">
    <property type="component" value="Unassembled WGS sequence"/>
</dbReference>
<keyword evidence="11" id="KW-0539">Nucleus</keyword>
<reference evidence="15 16" key="1">
    <citation type="journal article" date="2011" name="Genome Res.">
        <title>Phylogeny-wide analysis of social amoeba genomes highlights ancient origins for complex intercellular communication.</title>
        <authorList>
            <person name="Heidel A.J."/>
            <person name="Lawal H.M."/>
            <person name="Felder M."/>
            <person name="Schilde C."/>
            <person name="Helps N.R."/>
            <person name="Tunggal B."/>
            <person name="Rivero F."/>
            <person name="John U."/>
            <person name="Schleicher M."/>
            <person name="Eichinger L."/>
            <person name="Platzer M."/>
            <person name="Noegel A.A."/>
            <person name="Schaap P."/>
            <person name="Gloeckner G."/>
        </authorList>
    </citation>
    <scope>NUCLEOTIDE SEQUENCE [LARGE SCALE GENOMIC DNA]</scope>
    <source>
        <strain evidence="16">ATCC 26659 / Pp 5 / PN500</strain>
    </source>
</reference>
<dbReference type="InterPro" id="IPR035892">
    <property type="entry name" value="C2_domain_sf"/>
</dbReference>
<dbReference type="SUPFAM" id="SSF53300">
    <property type="entry name" value="vWA-like"/>
    <property type="match status" value="1"/>
</dbReference>
<dbReference type="EMBL" id="ADBJ01000009">
    <property type="protein sequence ID" value="EFA84504.1"/>
    <property type="molecule type" value="Genomic_DNA"/>
</dbReference>
<dbReference type="GO" id="GO:0046872">
    <property type="term" value="F:metal ion binding"/>
    <property type="evidence" value="ECO:0007669"/>
    <property type="project" value="UniProtKB-KW"/>
</dbReference>
<dbReference type="GO" id="GO:0005634">
    <property type="term" value="C:nucleus"/>
    <property type="evidence" value="ECO:0007669"/>
    <property type="project" value="UniProtKB-SubCell"/>
</dbReference>
<feature type="region of interest" description="Disordered" evidence="12">
    <location>
        <begin position="872"/>
        <end position="896"/>
    </location>
</feature>
<evidence type="ECO:0000256" key="2">
    <source>
        <dbReference type="ARBA" id="ARBA00004236"/>
    </source>
</evidence>
<evidence type="ECO:0000256" key="11">
    <source>
        <dbReference type="ARBA" id="ARBA00023242"/>
    </source>
</evidence>
<keyword evidence="10" id="KW-0472">Membrane</keyword>
<feature type="region of interest" description="Disordered" evidence="12">
    <location>
        <begin position="796"/>
        <end position="825"/>
    </location>
</feature>
<feature type="domain" description="C2" evidence="14">
    <location>
        <begin position="337"/>
        <end position="460"/>
    </location>
</feature>
<keyword evidence="16" id="KW-1185">Reference proteome</keyword>
<feature type="signal peptide" evidence="13">
    <location>
        <begin position="1"/>
        <end position="19"/>
    </location>
</feature>
<dbReference type="AlphaFoldDB" id="D3B2C9"/>
<dbReference type="PANTHER" id="PTHR10857:SF106">
    <property type="entry name" value="C2 DOMAIN-CONTAINING PROTEIN"/>
    <property type="match status" value="1"/>
</dbReference>
<evidence type="ECO:0000259" key="14">
    <source>
        <dbReference type="PROSITE" id="PS50004"/>
    </source>
</evidence>
<feature type="domain" description="C2" evidence="14">
    <location>
        <begin position="197"/>
        <end position="328"/>
    </location>
</feature>
<dbReference type="STRING" id="670386.D3B2C9"/>